<dbReference type="AlphaFoldDB" id="A0AAX4L0C4"/>
<dbReference type="EMBL" id="CP146016">
    <property type="protein sequence ID" value="WWQ59643.1"/>
    <property type="molecule type" value="Genomic_DNA"/>
</dbReference>
<name>A0AAX4L0C4_9CREN</name>
<dbReference type="GO" id="GO:0008168">
    <property type="term" value="F:methyltransferase activity"/>
    <property type="evidence" value="ECO:0007669"/>
    <property type="project" value="UniProtKB-KW"/>
</dbReference>
<sequence>METLREIFSSDLSEYWNEAKEINDRIKRTLGPSFPYALSERKRFILYSVVRYYNPEVVIETGVGPGVSSTIILSALNKGTLYSIDVRDTLENGKPVGFLVPNELRSKWKLYIGKSKDVLPNILREIKKIDIFLHDSEHTFENVMFELNMAWNYLKSGGIIFIDNMDFTEAPYKFVKEKNVKLYRLSDEAGGFGMILKK</sequence>
<dbReference type="SUPFAM" id="SSF53335">
    <property type="entry name" value="S-adenosyl-L-methionine-dependent methyltransferases"/>
    <property type="match status" value="1"/>
</dbReference>
<gene>
    <name evidence="1" type="ORF">V6M85_09150</name>
</gene>
<dbReference type="GO" id="GO:0032259">
    <property type="term" value="P:methylation"/>
    <property type="evidence" value="ECO:0007669"/>
    <property type="project" value="UniProtKB-KW"/>
</dbReference>
<dbReference type="Proteomes" id="UP001432202">
    <property type="component" value="Chromosome"/>
</dbReference>
<dbReference type="RefSeq" id="WP_338599044.1">
    <property type="nucleotide sequence ID" value="NZ_CP146016.1"/>
</dbReference>
<keyword evidence="1" id="KW-0808">Transferase</keyword>
<keyword evidence="1" id="KW-0489">Methyltransferase</keyword>
<protein>
    <submittedName>
        <fullName evidence="1">Class I SAM-dependent methyltransferase</fullName>
        <ecNumber evidence="1">2.1.1.-</ecNumber>
    </submittedName>
</protein>
<reference evidence="1 2" key="1">
    <citation type="submission" date="2024-02" db="EMBL/GenBank/DDBJ databases">
        <title>STSV induces naive adaptation in Sulfolobus.</title>
        <authorList>
            <person name="Xiang X."/>
            <person name="Song M."/>
        </authorList>
    </citation>
    <scope>NUCLEOTIDE SEQUENCE [LARGE SCALE GENOMIC DNA]</scope>
    <source>
        <strain evidence="1 2">RT2</strain>
    </source>
</reference>
<organism evidence="1 2">
    <name type="scientific">Sulfolobus tengchongensis</name>
    <dbReference type="NCBI Taxonomy" id="207809"/>
    <lineage>
        <taxon>Archaea</taxon>
        <taxon>Thermoproteota</taxon>
        <taxon>Thermoprotei</taxon>
        <taxon>Sulfolobales</taxon>
        <taxon>Sulfolobaceae</taxon>
        <taxon>Sulfolobus</taxon>
    </lineage>
</organism>
<dbReference type="Gene3D" id="3.40.50.150">
    <property type="entry name" value="Vaccinia Virus protein VP39"/>
    <property type="match status" value="1"/>
</dbReference>
<accession>A0AAX4L0C4</accession>
<evidence type="ECO:0000313" key="1">
    <source>
        <dbReference type="EMBL" id="WWQ59643.1"/>
    </source>
</evidence>
<evidence type="ECO:0000313" key="2">
    <source>
        <dbReference type="Proteomes" id="UP001432202"/>
    </source>
</evidence>
<dbReference type="EC" id="2.1.1.-" evidence="1"/>
<keyword evidence="2" id="KW-1185">Reference proteome</keyword>
<dbReference type="GeneID" id="89336933"/>
<proteinExistence type="predicted"/>
<dbReference type="InterPro" id="IPR029063">
    <property type="entry name" value="SAM-dependent_MTases_sf"/>
</dbReference>
<dbReference type="Pfam" id="PF13578">
    <property type="entry name" value="Methyltransf_24"/>
    <property type="match status" value="1"/>
</dbReference>